<sequence>MVRNLNIYNSTYAHDECNMKLTQTKAKLWPQGRTNVVQVGSPSKAQSGVRCTYNRRKQ</sequence>
<accession>A0A0A9DAA8</accession>
<feature type="region of interest" description="Disordered" evidence="1">
    <location>
        <begin position="38"/>
        <end position="58"/>
    </location>
</feature>
<reference evidence="2" key="1">
    <citation type="submission" date="2014-09" db="EMBL/GenBank/DDBJ databases">
        <authorList>
            <person name="Magalhaes I.L.F."/>
            <person name="Oliveira U."/>
            <person name="Santos F.R."/>
            <person name="Vidigal T.H.D.A."/>
            <person name="Brescovit A.D."/>
            <person name="Santos A.J."/>
        </authorList>
    </citation>
    <scope>NUCLEOTIDE SEQUENCE</scope>
    <source>
        <tissue evidence="2">Shoot tissue taken approximately 20 cm above the soil surface</tissue>
    </source>
</reference>
<evidence type="ECO:0000256" key="1">
    <source>
        <dbReference type="SAM" id="MobiDB-lite"/>
    </source>
</evidence>
<reference evidence="2" key="2">
    <citation type="journal article" date="2015" name="Data Brief">
        <title>Shoot transcriptome of the giant reed, Arundo donax.</title>
        <authorList>
            <person name="Barrero R.A."/>
            <person name="Guerrero F.D."/>
            <person name="Moolhuijzen P."/>
            <person name="Goolsby J.A."/>
            <person name="Tidwell J."/>
            <person name="Bellgard S.E."/>
            <person name="Bellgard M.I."/>
        </authorList>
    </citation>
    <scope>NUCLEOTIDE SEQUENCE</scope>
    <source>
        <tissue evidence="2">Shoot tissue taken approximately 20 cm above the soil surface</tissue>
    </source>
</reference>
<dbReference type="EMBL" id="GBRH01217218">
    <property type="protein sequence ID" value="JAD80677.1"/>
    <property type="molecule type" value="Transcribed_RNA"/>
</dbReference>
<organism evidence="2">
    <name type="scientific">Arundo donax</name>
    <name type="common">Giant reed</name>
    <name type="synonym">Donax arundinaceus</name>
    <dbReference type="NCBI Taxonomy" id="35708"/>
    <lineage>
        <taxon>Eukaryota</taxon>
        <taxon>Viridiplantae</taxon>
        <taxon>Streptophyta</taxon>
        <taxon>Embryophyta</taxon>
        <taxon>Tracheophyta</taxon>
        <taxon>Spermatophyta</taxon>
        <taxon>Magnoliopsida</taxon>
        <taxon>Liliopsida</taxon>
        <taxon>Poales</taxon>
        <taxon>Poaceae</taxon>
        <taxon>PACMAD clade</taxon>
        <taxon>Arundinoideae</taxon>
        <taxon>Arundineae</taxon>
        <taxon>Arundo</taxon>
    </lineage>
</organism>
<protein>
    <submittedName>
        <fullName evidence="2">Uncharacterized protein</fullName>
    </submittedName>
</protein>
<evidence type="ECO:0000313" key="2">
    <source>
        <dbReference type="EMBL" id="JAD80677.1"/>
    </source>
</evidence>
<dbReference type="AlphaFoldDB" id="A0A0A9DAA8"/>
<name>A0A0A9DAA8_ARUDO</name>
<proteinExistence type="predicted"/>